<accession>A0A6J7G7U8</accession>
<proteinExistence type="predicted"/>
<reference evidence="2" key="1">
    <citation type="submission" date="2020-05" db="EMBL/GenBank/DDBJ databases">
        <authorList>
            <person name="Chiriac C."/>
            <person name="Salcher M."/>
            <person name="Ghai R."/>
            <person name="Kavagutti S V."/>
        </authorList>
    </citation>
    <scope>NUCLEOTIDE SEQUENCE</scope>
</reference>
<sequence length="62" mass="7279">MKINKDIFWTIIGMCFVVLSFILLDYGNTQNKWNKVVLIGLFSSFVGKLVYQIIKSKKYENK</sequence>
<feature type="transmembrane region" description="Helical" evidence="1">
    <location>
        <begin position="36"/>
        <end position="54"/>
    </location>
</feature>
<protein>
    <submittedName>
        <fullName evidence="2">Unannotated protein</fullName>
    </submittedName>
</protein>
<name>A0A6J7G7U8_9ZZZZ</name>
<evidence type="ECO:0000313" key="2">
    <source>
        <dbReference type="EMBL" id="CAB4902538.1"/>
    </source>
</evidence>
<keyword evidence="1" id="KW-1133">Transmembrane helix</keyword>
<organism evidence="2">
    <name type="scientific">freshwater metagenome</name>
    <dbReference type="NCBI Taxonomy" id="449393"/>
    <lineage>
        <taxon>unclassified sequences</taxon>
        <taxon>metagenomes</taxon>
        <taxon>ecological metagenomes</taxon>
    </lineage>
</organism>
<keyword evidence="1" id="KW-0812">Transmembrane</keyword>
<evidence type="ECO:0000256" key="1">
    <source>
        <dbReference type="SAM" id="Phobius"/>
    </source>
</evidence>
<dbReference type="AlphaFoldDB" id="A0A6J7G7U8"/>
<feature type="transmembrane region" description="Helical" evidence="1">
    <location>
        <begin position="7"/>
        <end position="24"/>
    </location>
</feature>
<keyword evidence="1" id="KW-0472">Membrane</keyword>
<dbReference type="EMBL" id="CAFBML010000050">
    <property type="protein sequence ID" value="CAB4902538.1"/>
    <property type="molecule type" value="Genomic_DNA"/>
</dbReference>
<gene>
    <name evidence="2" type="ORF">UFOPK3592_00531</name>
</gene>